<name>A0AAW6BZZ1_FLAPL</name>
<dbReference type="Proteomes" id="UP001211006">
    <property type="component" value="Unassembled WGS sequence"/>
</dbReference>
<dbReference type="RefSeq" id="WP_196031962.1">
    <property type="nucleotide sequence ID" value="NZ_JADPFI010000072.1"/>
</dbReference>
<reference evidence="3" key="1">
    <citation type="submission" date="2023-01" db="EMBL/GenBank/DDBJ databases">
        <title>Human gut microbiome strain richness.</title>
        <authorList>
            <person name="Chen-Liaw A."/>
        </authorList>
    </citation>
    <scope>NUCLEOTIDE SEQUENCE</scope>
    <source>
        <strain evidence="3">2225st1_A6_2225SCRN_200828</strain>
    </source>
</reference>
<dbReference type="InterPro" id="IPR009785">
    <property type="entry name" value="Prophage_Lj928_Orf309"/>
</dbReference>
<gene>
    <name evidence="3" type="ORF">PND83_04205</name>
</gene>
<evidence type="ECO:0000256" key="1">
    <source>
        <dbReference type="SAM" id="Coils"/>
    </source>
</evidence>
<proteinExistence type="predicted"/>
<accession>A0AAW6BZZ1</accession>
<sequence length="286" mass="31946">MEIEIYSPTNGQPLPAVKWNYPEVKAWLEDGLAAYKGRVYTEDTITQGKKDRANLNKLADAIAAKRREMKATYLHPYEEFDAQAKELEGMVKAQSAEIDAQVKAYDNARKEEKLAQVKELYGVLIGNLAALVPYERLHNPKWLNVTTSMTTITEEMGRTIDKIMAGLASIDTLGLEADIAQQVKGVFLKDFDLAAALTEKDRIIQQREELARLKAAREADSAPQTAQQGARGYVGASSENTATALQRGDKDMEKMHVITFRVRVTTSQLQRLGDFMKANGIRPERV</sequence>
<feature type="coiled-coil region" evidence="1">
    <location>
        <begin position="77"/>
        <end position="111"/>
    </location>
</feature>
<feature type="region of interest" description="Disordered" evidence="2">
    <location>
        <begin position="216"/>
        <end position="248"/>
    </location>
</feature>
<keyword evidence="1" id="KW-0175">Coiled coil</keyword>
<dbReference type="EMBL" id="JAQLWO010000003">
    <property type="protein sequence ID" value="MDB7905175.1"/>
    <property type="molecule type" value="Genomic_DNA"/>
</dbReference>
<protein>
    <submittedName>
        <fullName evidence="3">DUF1351 domain-containing protein</fullName>
    </submittedName>
</protein>
<evidence type="ECO:0000313" key="3">
    <source>
        <dbReference type="EMBL" id="MDB7905175.1"/>
    </source>
</evidence>
<evidence type="ECO:0000313" key="4">
    <source>
        <dbReference type="Proteomes" id="UP001211006"/>
    </source>
</evidence>
<dbReference type="Pfam" id="PF07083">
    <property type="entry name" value="DUF1351"/>
    <property type="match status" value="1"/>
</dbReference>
<dbReference type="AlphaFoldDB" id="A0AAW6BZZ1"/>
<organism evidence="3 4">
    <name type="scientific">Flavonifractor plautii</name>
    <name type="common">Fusobacterium plautii</name>
    <dbReference type="NCBI Taxonomy" id="292800"/>
    <lineage>
        <taxon>Bacteria</taxon>
        <taxon>Bacillati</taxon>
        <taxon>Bacillota</taxon>
        <taxon>Clostridia</taxon>
        <taxon>Eubacteriales</taxon>
        <taxon>Oscillospiraceae</taxon>
        <taxon>Flavonifractor</taxon>
    </lineage>
</organism>
<comment type="caution">
    <text evidence="3">The sequence shown here is derived from an EMBL/GenBank/DDBJ whole genome shotgun (WGS) entry which is preliminary data.</text>
</comment>
<evidence type="ECO:0000256" key="2">
    <source>
        <dbReference type="SAM" id="MobiDB-lite"/>
    </source>
</evidence>